<dbReference type="AlphaFoldDB" id="A0A814JH97"/>
<feature type="signal peptide" evidence="2">
    <location>
        <begin position="1"/>
        <end position="21"/>
    </location>
</feature>
<proteinExistence type="predicted"/>
<accession>A0A814JH97</accession>
<keyword evidence="2" id="KW-0732">Signal</keyword>
<evidence type="ECO:0000313" key="3">
    <source>
        <dbReference type="EMBL" id="CAF1038026.1"/>
    </source>
</evidence>
<protein>
    <submittedName>
        <fullName evidence="3">Uncharacterized protein</fullName>
    </submittedName>
</protein>
<dbReference type="EMBL" id="CAJNOC010004937">
    <property type="protein sequence ID" value="CAF1038026.1"/>
    <property type="molecule type" value="Genomic_DNA"/>
</dbReference>
<comment type="caution">
    <text evidence="3">The sequence shown here is derived from an EMBL/GenBank/DDBJ whole genome shotgun (WGS) entry which is preliminary data.</text>
</comment>
<feature type="region of interest" description="Disordered" evidence="1">
    <location>
        <begin position="52"/>
        <end position="75"/>
    </location>
</feature>
<reference evidence="3" key="1">
    <citation type="submission" date="2021-02" db="EMBL/GenBank/DDBJ databases">
        <authorList>
            <person name="Nowell W R."/>
        </authorList>
    </citation>
    <scope>NUCLEOTIDE SEQUENCE</scope>
    <source>
        <strain evidence="3">Ploen Becks lab</strain>
    </source>
</reference>
<gene>
    <name evidence="3" type="ORF">OXX778_LOCUS18211</name>
</gene>
<feature type="chain" id="PRO_5032659359" evidence="2">
    <location>
        <begin position="22"/>
        <end position="204"/>
    </location>
</feature>
<organism evidence="3 4">
    <name type="scientific">Brachionus calyciflorus</name>
    <dbReference type="NCBI Taxonomy" id="104777"/>
    <lineage>
        <taxon>Eukaryota</taxon>
        <taxon>Metazoa</taxon>
        <taxon>Spiralia</taxon>
        <taxon>Gnathifera</taxon>
        <taxon>Rotifera</taxon>
        <taxon>Eurotatoria</taxon>
        <taxon>Monogononta</taxon>
        <taxon>Pseudotrocha</taxon>
        <taxon>Ploima</taxon>
        <taxon>Brachionidae</taxon>
        <taxon>Brachionus</taxon>
    </lineage>
</organism>
<dbReference type="Proteomes" id="UP000663879">
    <property type="component" value="Unassembled WGS sequence"/>
</dbReference>
<sequence>MKFSLAFFLTLSIIFNHSIQGSVSDSFNDESENLAKKEKIIAISLKKAVTTTTETPDIEPSTESTEDFETTTRSQVRRKPITSIPVSELNSIEESNFWTLPKSEIQLFDEYLNSIDDSSSSKSKLTLADLQQHLTQDEIELMSKAYQVLVRIQEKLMKKITTQKQASTTTSLPPFQAIQKKANVNKLSAKAKFGSNYFKKLYLA</sequence>
<evidence type="ECO:0000313" key="4">
    <source>
        <dbReference type="Proteomes" id="UP000663879"/>
    </source>
</evidence>
<evidence type="ECO:0000256" key="1">
    <source>
        <dbReference type="SAM" id="MobiDB-lite"/>
    </source>
</evidence>
<name>A0A814JH97_9BILA</name>
<keyword evidence="4" id="KW-1185">Reference proteome</keyword>
<evidence type="ECO:0000256" key="2">
    <source>
        <dbReference type="SAM" id="SignalP"/>
    </source>
</evidence>